<dbReference type="OrthoDB" id="1838489at2"/>
<keyword evidence="2" id="KW-1185">Reference proteome</keyword>
<proteinExistence type="predicted"/>
<organism evidence="1 2">
    <name type="scientific">Ruminococcus albus SY3</name>
    <dbReference type="NCBI Taxonomy" id="1341156"/>
    <lineage>
        <taxon>Bacteria</taxon>
        <taxon>Bacillati</taxon>
        <taxon>Bacillota</taxon>
        <taxon>Clostridia</taxon>
        <taxon>Eubacteriales</taxon>
        <taxon>Oscillospiraceae</taxon>
        <taxon>Ruminococcus</taxon>
    </lineage>
</organism>
<name>A0A011UCX1_RUMAL</name>
<accession>A0A011UCX1</accession>
<evidence type="ECO:0000313" key="2">
    <source>
        <dbReference type="Proteomes" id="UP000021369"/>
    </source>
</evidence>
<reference evidence="1 2" key="1">
    <citation type="submission" date="2013-06" db="EMBL/GenBank/DDBJ databases">
        <title>Rumen cellulosomics: divergent fiber-degrading strategies revealed by comparative genome-wide analysis of six Ruminococcal strains.</title>
        <authorList>
            <person name="Dassa B."/>
            <person name="Borovok I."/>
            <person name="Lamed R."/>
            <person name="Flint H."/>
            <person name="Yeoman C.J."/>
            <person name="White B."/>
            <person name="Bayer E.A."/>
        </authorList>
    </citation>
    <scope>NUCLEOTIDE SEQUENCE [LARGE SCALE GENOMIC DNA]</scope>
    <source>
        <strain evidence="1 2">SY3</strain>
    </source>
</reference>
<dbReference type="EMBL" id="JEOB01000004">
    <property type="protein sequence ID" value="EXM38464.1"/>
    <property type="molecule type" value="Genomic_DNA"/>
</dbReference>
<protein>
    <submittedName>
        <fullName evidence="1">Uncharacterized protein</fullName>
    </submittedName>
</protein>
<sequence length="147" mass="17457">MGNRINLKIDDMPKISRLELSYKLYDILDRVEKESIGSIITDGSNNDLLLCPFAWFEPYRNSEFDHIIIAAVRYAIGRKTYVPKIVCNFTLKYMSMLDDKAIDVIIKDIEKELRYYKADLPNQKLWFDLKRSLEDEKELRNKEGQWK</sequence>
<evidence type="ECO:0000313" key="1">
    <source>
        <dbReference type="EMBL" id="EXM38464.1"/>
    </source>
</evidence>
<dbReference type="RefSeq" id="WP_037289185.1">
    <property type="nucleotide sequence ID" value="NZ_JEOB01000004.1"/>
</dbReference>
<dbReference type="PATRIC" id="fig|1341156.4.peg.3823"/>
<gene>
    <name evidence="1" type="ORF">RASY3_13975</name>
</gene>
<comment type="caution">
    <text evidence="1">The sequence shown here is derived from an EMBL/GenBank/DDBJ whole genome shotgun (WGS) entry which is preliminary data.</text>
</comment>
<dbReference type="AlphaFoldDB" id="A0A011UCX1"/>
<dbReference type="Proteomes" id="UP000021369">
    <property type="component" value="Unassembled WGS sequence"/>
</dbReference>